<dbReference type="Proteomes" id="UP000027931">
    <property type="component" value="Unassembled WGS sequence"/>
</dbReference>
<evidence type="ECO:0000256" key="2">
    <source>
        <dbReference type="ARBA" id="ARBA00021310"/>
    </source>
</evidence>
<evidence type="ECO:0000256" key="4">
    <source>
        <dbReference type="ARBA" id="ARBA00023172"/>
    </source>
</evidence>
<dbReference type="eggNOG" id="COG1381">
    <property type="taxonomic scope" value="Bacteria"/>
</dbReference>
<gene>
    <name evidence="7" type="primary">recO</name>
    <name evidence="9" type="ORF">EL26_07805</name>
</gene>
<dbReference type="SUPFAM" id="SSF57863">
    <property type="entry name" value="ArfGap/RecO-like zinc finger"/>
    <property type="match status" value="1"/>
</dbReference>
<dbReference type="EMBL" id="JMIR01000008">
    <property type="protein sequence ID" value="KEO83813.1"/>
    <property type="molecule type" value="Genomic_DNA"/>
</dbReference>
<evidence type="ECO:0000256" key="6">
    <source>
        <dbReference type="ARBA" id="ARBA00033409"/>
    </source>
</evidence>
<evidence type="ECO:0000256" key="7">
    <source>
        <dbReference type="HAMAP-Rule" id="MF_00201"/>
    </source>
</evidence>
<evidence type="ECO:0000313" key="9">
    <source>
        <dbReference type="EMBL" id="KEO83813.1"/>
    </source>
</evidence>
<dbReference type="AlphaFoldDB" id="A0A074LV31"/>
<dbReference type="Pfam" id="PF11967">
    <property type="entry name" value="RecO_N"/>
    <property type="match status" value="1"/>
</dbReference>
<dbReference type="InterPro" id="IPR003717">
    <property type="entry name" value="RecO"/>
</dbReference>
<evidence type="ECO:0000256" key="5">
    <source>
        <dbReference type="ARBA" id="ARBA00023204"/>
    </source>
</evidence>
<comment type="similarity">
    <text evidence="1 7">Belongs to the RecO family.</text>
</comment>
<dbReference type="InterPro" id="IPR042242">
    <property type="entry name" value="RecO_C"/>
</dbReference>
<evidence type="ECO:0000256" key="3">
    <source>
        <dbReference type="ARBA" id="ARBA00022763"/>
    </source>
</evidence>
<dbReference type="GO" id="GO:0006302">
    <property type="term" value="P:double-strand break repair"/>
    <property type="evidence" value="ECO:0007669"/>
    <property type="project" value="TreeGrafter"/>
</dbReference>
<dbReference type="PANTHER" id="PTHR33991">
    <property type="entry name" value="DNA REPAIR PROTEIN RECO"/>
    <property type="match status" value="1"/>
</dbReference>
<evidence type="ECO:0000313" key="10">
    <source>
        <dbReference type="Proteomes" id="UP000027931"/>
    </source>
</evidence>
<dbReference type="GO" id="GO:0006310">
    <property type="term" value="P:DNA recombination"/>
    <property type="evidence" value="ECO:0007669"/>
    <property type="project" value="UniProtKB-UniRule"/>
</dbReference>
<dbReference type="InterPro" id="IPR037278">
    <property type="entry name" value="ARFGAP/RecO"/>
</dbReference>
<comment type="caution">
    <text evidence="9">The sequence shown here is derived from an EMBL/GenBank/DDBJ whole genome shotgun (WGS) entry which is preliminary data.</text>
</comment>
<keyword evidence="10" id="KW-1185">Reference proteome</keyword>
<comment type="function">
    <text evidence="7">Involved in DNA repair and RecF pathway recombination.</text>
</comment>
<name>A0A074LV31_9BACL</name>
<dbReference type="Pfam" id="PF02565">
    <property type="entry name" value="RecO_C"/>
    <property type="match status" value="1"/>
</dbReference>
<dbReference type="GO" id="GO:0043590">
    <property type="term" value="C:bacterial nucleoid"/>
    <property type="evidence" value="ECO:0007669"/>
    <property type="project" value="TreeGrafter"/>
</dbReference>
<proteinExistence type="inferred from homology"/>
<dbReference type="RefSeq" id="WP_038086225.1">
    <property type="nucleotide sequence ID" value="NZ_JMIR01000008.1"/>
</dbReference>
<protein>
    <recommendedName>
        <fullName evidence="2 7">DNA repair protein RecO</fullName>
    </recommendedName>
    <alternativeName>
        <fullName evidence="6 7">Recombination protein O</fullName>
    </alternativeName>
</protein>
<dbReference type="SUPFAM" id="SSF50249">
    <property type="entry name" value="Nucleic acid-binding proteins"/>
    <property type="match status" value="1"/>
</dbReference>
<dbReference type="STRING" id="1157490.EL26_07805"/>
<dbReference type="NCBIfam" id="TIGR00613">
    <property type="entry name" value="reco"/>
    <property type="match status" value="1"/>
</dbReference>
<evidence type="ECO:0000259" key="8">
    <source>
        <dbReference type="Pfam" id="PF11967"/>
    </source>
</evidence>
<reference evidence="9 10" key="1">
    <citation type="journal article" date="2013" name="Int. J. Syst. Evol. Microbiol.">
        <title>Tumebacillus flagellatus sp. nov., an alpha-amylase/pullulanase-producing bacterium isolated from cassava wastewater.</title>
        <authorList>
            <person name="Wang Q."/>
            <person name="Xie N."/>
            <person name="Qin Y."/>
            <person name="Shen N."/>
            <person name="Zhu J."/>
            <person name="Mi H."/>
            <person name="Huang R."/>
        </authorList>
    </citation>
    <scope>NUCLEOTIDE SEQUENCE [LARGE SCALE GENOMIC DNA]</scope>
    <source>
        <strain evidence="9 10">GST4</strain>
    </source>
</reference>
<keyword evidence="4 7" id="KW-0233">DNA recombination</keyword>
<accession>A0A074LV31</accession>
<dbReference type="InterPro" id="IPR012340">
    <property type="entry name" value="NA-bd_OB-fold"/>
</dbReference>
<dbReference type="InterPro" id="IPR022572">
    <property type="entry name" value="DNA_rep/recomb_RecO_N"/>
</dbReference>
<dbReference type="OrthoDB" id="9797083at2"/>
<evidence type="ECO:0000256" key="1">
    <source>
        <dbReference type="ARBA" id="ARBA00007452"/>
    </source>
</evidence>
<dbReference type="Gene3D" id="1.20.1440.120">
    <property type="entry name" value="Recombination protein O, C-terminal domain"/>
    <property type="match status" value="1"/>
</dbReference>
<feature type="domain" description="DNA replication/recombination mediator RecO N-terminal" evidence="8">
    <location>
        <begin position="3"/>
        <end position="78"/>
    </location>
</feature>
<organism evidence="9 10">
    <name type="scientific">Tumebacillus flagellatus</name>
    <dbReference type="NCBI Taxonomy" id="1157490"/>
    <lineage>
        <taxon>Bacteria</taxon>
        <taxon>Bacillati</taxon>
        <taxon>Bacillota</taxon>
        <taxon>Bacilli</taxon>
        <taxon>Bacillales</taxon>
        <taxon>Alicyclobacillaceae</taxon>
        <taxon>Tumebacillus</taxon>
    </lineage>
</organism>
<keyword evidence="5 7" id="KW-0234">DNA repair</keyword>
<dbReference type="Gene3D" id="2.40.50.140">
    <property type="entry name" value="Nucleic acid-binding proteins"/>
    <property type="match status" value="1"/>
</dbReference>
<sequence length="251" mass="28475">MKKVDALVLKTIDYGESHKILTLLTETYGKIAVMARGAKKPSSQLGSISQPFTYGTYLLMISERGMGTVAQADLIDSFRKIREDLFKTAYASYLMELIERFTEEREPSAGIFLLALTLLSYLADGKDPEILARLAEVKMLDLAGIRPELFHCANCGREVESSIRFSVTNGGPLCGDCHAADQRAVWIKPATLRLLQIFQHMDVRRLGEINVGPDVRRQMNKVLRHYYDEHSGVQLRTRTFLDQLHKYELDF</sequence>
<dbReference type="HAMAP" id="MF_00201">
    <property type="entry name" value="RecO"/>
    <property type="match status" value="1"/>
</dbReference>
<dbReference type="PANTHER" id="PTHR33991:SF1">
    <property type="entry name" value="DNA REPAIR PROTEIN RECO"/>
    <property type="match status" value="1"/>
</dbReference>
<keyword evidence="3 7" id="KW-0227">DNA damage</keyword>